<feature type="region of interest" description="Disordered" evidence="6">
    <location>
        <begin position="934"/>
        <end position="973"/>
    </location>
</feature>
<reference evidence="8" key="1">
    <citation type="submission" date="2019-10" db="EMBL/GenBank/DDBJ databases">
        <title>Conservation and host-specific expression of non-tandemly repeated heterogenous ribosome RNA gene in arbuscular mycorrhizal fungi.</title>
        <authorList>
            <person name="Maeda T."/>
            <person name="Kobayashi Y."/>
            <person name="Nakagawa T."/>
            <person name="Ezawa T."/>
            <person name="Yamaguchi K."/>
            <person name="Bino T."/>
            <person name="Nishimoto Y."/>
            <person name="Shigenobu S."/>
            <person name="Kawaguchi M."/>
        </authorList>
    </citation>
    <scope>NUCLEOTIDE SEQUENCE</scope>
    <source>
        <strain evidence="8">HR1</strain>
    </source>
</reference>
<evidence type="ECO:0000259" key="7">
    <source>
        <dbReference type="Pfam" id="PF05699"/>
    </source>
</evidence>
<dbReference type="GO" id="GO:0003676">
    <property type="term" value="F:nucleic acid binding"/>
    <property type="evidence" value="ECO:0007669"/>
    <property type="project" value="InterPro"/>
</dbReference>
<keyword evidence="5" id="KW-0539">Nucleus</keyword>
<evidence type="ECO:0000313" key="8">
    <source>
        <dbReference type="EMBL" id="GES73117.1"/>
    </source>
</evidence>
<dbReference type="SUPFAM" id="SSF54928">
    <property type="entry name" value="RNA-binding domain, RBD"/>
    <property type="match status" value="1"/>
</dbReference>
<protein>
    <submittedName>
        <fullName evidence="8">Zinc finger BED domain-containing protein 1-like</fullName>
    </submittedName>
</protein>
<dbReference type="InterPro" id="IPR052035">
    <property type="entry name" value="ZnF_BED_domain_contain"/>
</dbReference>
<dbReference type="Gene3D" id="3.60.10.10">
    <property type="entry name" value="Endonuclease/exonuclease/phosphatase"/>
    <property type="match status" value="1"/>
</dbReference>
<dbReference type="SUPFAM" id="SSF53098">
    <property type="entry name" value="Ribonuclease H-like"/>
    <property type="match status" value="2"/>
</dbReference>
<dbReference type="GO" id="GO:0046983">
    <property type="term" value="F:protein dimerization activity"/>
    <property type="evidence" value="ECO:0007669"/>
    <property type="project" value="InterPro"/>
</dbReference>
<dbReference type="InterPro" id="IPR035979">
    <property type="entry name" value="RBD_domain_sf"/>
</dbReference>
<gene>
    <name evidence="8" type="ORF">RCL2_000065800</name>
</gene>
<dbReference type="InterPro" id="IPR012337">
    <property type="entry name" value="RNaseH-like_sf"/>
</dbReference>
<evidence type="ECO:0000256" key="5">
    <source>
        <dbReference type="ARBA" id="ARBA00023242"/>
    </source>
</evidence>
<evidence type="ECO:0000256" key="6">
    <source>
        <dbReference type="SAM" id="MobiDB-lite"/>
    </source>
</evidence>
<organism evidence="8 9">
    <name type="scientific">Rhizophagus clarus</name>
    <dbReference type="NCBI Taxonomy" id="94130"/>
    <lineage>
        <taxon>Eukaryota</taxon>
        <taxon>Fungi</taxon>
        <taxon>Fungi incertae sedis</taxon>
        <taxon>Mucoromycota</taxon>
        <taxon>Glomeromycotina</taxon>
        <taxon>Glomeromycetes</taxon>
        <taxon>Glomerales</taxon>
        <taxon>Glomeraceae</taxon>
        <taxon>Rhizophagus</taxon>
    </lineage>
</organism>
<evidence type="ECO:0000256" key="1">
    <source>
        <dbReference type="ARBA" id="ARBA00004123"/>
    </source>
</evidence>
<evidence type="ECO:0000313" key="9">
    <source>
        <dbReference type="Proteomes" id="UP000615446"/>
    </source>
</evidence>
<feature type="compositionally biased region" description="Basic and acidic residues" evidence="6">
    <location>
        <begin position="948"/>
        <end position="963"/>
    </location>
</feature>
<dbReference type="InterPro" id="IPR036397">
    <property type="entry name" value="RNaseH_sf"/>
</dbReference>
<evidence type="ECO:0000256" key="4">
    <source>
        <dbReference type="ARBA" id="ARBA00022833"/>
    </source>
</evidence>
<dbReference type="Proteomes" id="UP000615446">
    <property type="component" value="Unassembled WGS sequence"/>
</dbReference>
<dbReference type="OrthoDB" id="2353951at2759"/>
<sequence>MVLVGQLMEDIIRLPCTTHTLQLVVGKGLMSAEILVARAKKLILFFTSPKQIEKLIEIQKKEQHLQTDNLEENDHYLQLISDVPTRWNSSYLFWIRLLKIQNLIDIMANSLSVDSNPQFAEATDLLGGSTYTTISFIHQALQIIKRDICTTFTNESVNIDLTTLDTVFDEDVEYADSPEDEIDTRHPKGKKIYIETPQDCKDLEKNVKNALYKAMNHYWNVPNEYAMIGALLDPRCKELRFASECLKVQTQEQLRSIYKNYLGENDDYNNKSNDQYNNSLLASIFMQNTKESDEITDYLAIPQIRFNDCLLKWWKMSEKRFPILSILAKVYLCIPATSNPSERLFSNAGNLITVKRTQLLNSTFEHLLFLKKNWNLAVVVPVEKPIVVIPAPSIASNTLSQQTDQSASAKGPSITVKKEIMASKAKPTLTEEQAIAKEKALTSNLETERSLASDLFAEKKDSPLEDGTDHPVFKLRLDRITLKQVNNSVKKQTTFTCYASDSNENAMVTDPLNQEDQQTRSNRLFKKRQIQIIDQQPSDLKMDVDQKSASQQVNEQPVDQPKIITISDDKDSFEYTKPAHQPIRQENGKNKLINIVKAIFSNEDSYNKVLQRRFHTKINEEDQDENNSNSFSLLGEIEKVNTKAQGQYQQAYITYKDANSVQRFYHKWSHFIGKEYVRVTPILLLEEQRDQQKQYNLRLSDLPIGTTAINLRPILDEMNAMTCFIPRNPFHYKPFTYAYVNFKNEEDKEIAMKKKFSIKQGKIDKPLFISDPTIKRNICNNCGNPDHLYAGCNIKKRINKRNNMVKAAWKERTKLTAQNKKRSYAQVVKSNATPTNPPNRNNAPNQNKNHPKGKNPAHNNNKNVTTHSPNNKSQHRGTNQEGSNNQTKNLSDKQQQYLHSLVDNLVKTLEVQITQQKERDERLKNITASGILHLSVARSPTPSTSSPKNDKNEQNKKVRKDPAYDDSSSSEEEQIENMLYTQRILVQKVDQATSGLQRMIEGALQNFLGFATSFTTEQQFIPLEDNEEYLPTDNEEEEADVKSNIDAIATLNIQTINQGKIVDVMEYMTTNNIDILGLAETNVNKNTLRILEHTVQDKFKLYFTTEEKKGTGIRFLVKKEFAMYVQQFQHFEGRIGFIDFYTKKKKIRIVQAYINVQDKEKPQVKRLYKQLEHWTNQCLNSFVKDIIIMGDFNTKWNEYELLDAPHWRHDIFNYFKKHFIKESTSVFCDDISDMYTYIPNNPNHTHNKIDYIWCNIDLMLSTMDSKPQDVQPVIKTDHRMITLDLFIDDIIINKNNIQKRQTPPKTIYCYDEMQKTDGEWNWDKFNKDISEYLDDPNIKLTTNKIRGINSQKQLNQLWNLFRKAIMHSAKRNIKQKKKKIKQNRHPLYDSDLKKDLNMLKGMLNKTRKAKLDFNDRSIENRQKIITHITALHRRSNGIRSSTLSDFISITKRHNITISNCFLRDKTFQYKDILQNTIIILESKYINATYEYKKNMMDTFIQERNQNYKTDKKKMIKSVLERPHTSLFIDKVYKNDNNKDILYTEENEVKEQTNLHFQTIADAINCEKDLSQHPKWQDQYQPKRDVQYTIYSDLMKYPTLDEWIDNVKSLPNNKASGPSGISYEMLKNLNEDNQSFLHAFICVCMDLNDIPDEWKKATIYPIPKLKPFFANLTNTRPITLLKTPRKAFISLLNRRLINKEKSELLVRYKQGRYRPKLKPHEPVTLRNTFQSTIKRINDEINELRIEYWSQVKVLTKKFMDKIMNRFLSTFKKKLRLSITTPNEIFFNKIYNIKNIGDNQDQAKITNILIQINDASVLEQILSDDGLLLSTNEIRDKFNIPTILALKWYRKIITALNTNKEILSSVNRIYNTNYTKCSITTQQFFRESEADRIRKNYTSKPILLNTDNYPNYYIGTPKKNVDFDTNSFTLEHYNIDSISNNNKLEISCCQGCNNTTSTYTPLHPRRNQVQESFCNIEYKQLLQHFEANSKLEALHIIQQHFKDEDTLSFYTDGSLINANTQAASMTTGFIRVSDTNFITHSFTTTIENWPSSLRAELFVILLSLIVSPYGCRVDINTDSQNSINIIQRIYNNPTFSIRDYFHLSNNNIVINNIISIIKAKNLTLQFNKVKAHNNNYFNERIDQECKIAHYDSTPTLVIKQQYFDNIQFILQIINTKTLSIGILHCGYYATMAKKQRPILNNTVK</sequence>
<feature type="compositionally biased region" description="Polar residues" evidence="6">
    <location>
        <begin position="857"/>
        <end position="888"/>
    </location>
</feature>
<feature type="domain" description="HAT C-terminal dimerisation" evidence="7">
    <location>
        <begin position="294"/>
        <end position="373"/>
    </location>
</feature>
<feature type="region of interest" description="Disordered" evidence="6">
    <location>
        <begin position="536"/>
        <end position="557"/>
    </location>
</feature>
<proteinExistence type="predicted"/>
<keyword evidence="3" id="KW-0863">Zinc-finger</keyword>
<dbReference type="EMBL" id="BLAL01000005">
    <property type="protein sequence ID" value="GES73117.1"/>
    <property type="molecule type" value="Genomic_DNA"/>
</dbReference>
<dbReference type="Gene3D" id="3.30.420.10">
    <property type="entry name" value="Ribonuclease H-like superfamily/Ribonuclease H"/>
    <property type="match status" value="1"/>
</dbReference>
<comment type="subcellular location">
    <subcellularLocation>
        <location evidence="1">Nucleus</location>
    </subcellularLocation>
</comment>
<comment type="caution">
    <text evidence="8">The sequence shown here is derived from an EMBL/GenBank/DDBJ whole genome shotgun (WGS) entry which is preliminary data.</text>
</comment>
<evidence type="ECO:0000256" key="3">
    <source>
        <dbReference type="ARBA" id="ARBA00022771"/>
    </source>
</evidence>
<dbReference type="InterPro" id="IPR008906">
    <property type="entry name" value="HATC_C_dom"/>
</dbReference>
<feature type="compositionally biased region" description="Polar residues" evidence="6">
    <location>
        <begin position="547"/>
        <end position="557"/>
    </location>
</feature>
<dbReference type="GO" id="GO:0005634">
    <property type="term" value="C:nucleus"/>
    <property type="evidence" value="ECO:0007669"/>
    <property type="project" value="UniProtKB-SubCell"/>
</dbReference>
<dbReference type="PANTHER" id="PTHR46481:SF10">
    <property type="entry name" value="ZINC FINGER BED DOMAIN-CONTAINING PROTEIN 39"/>
    <property type="match status" value="1"/>
</dbReference>
<dbReference type="Pfam" id="PF05699">
    <property type="entry name" value="Dimer_Tnp_hAT"/>
    <property type="match status" value="1"/>
</dbReference>
<dbReference type="SUPFAM" id="SSF56219">
    <property type="entry name" value="DNase I-like"/>
    <property type="match status" value="1"/>
</dbReference>
<dbReference type="PANTHER" id="PTHR46481">
    <property type="entry name" value="ZINC FINGER BED DOMAIN-CONTAINING PROTEIN 4"/>
    <property type="match status" value="1"/>
</dbReference>
<evidence type="ECO:0000256" key="2">
    <source>
        <dbReference type="ARBA" id="ARBA00022723"/>
    </source>
</evidence>
<dbReference type="GO" id="GO:0008270">
    <property type="term" value="F:zinc ion binding"/>
    <property type="evidence" value="ECO:0007669"/>
    <property type="project" value="UniProtKB-KW"/>
</dbReference>
<keyword evidence="4" id="KW-0862">Zinc</keyword>
<keyword evidence="2" id="KW-0479">Metal-binding</keyword>
<accession>A0A8H3QBR8</accession>
<feature type="compositionally biased region" description="Low complexity" evidence="6">
    <location>
        <begin position="831"/>
        <end position="848"/>
    </location>
</feature>
<dbReference type="InterPro" id="IPR036691">
    <property type="entry name" value="Endo/exonu/phosph_ase_sf"/>
</dbReference>
<feature type="compositionally biased region" description="Polar residues" evidence="6">
    <location>
        <begin position="938"/>
        <end position="947"/>
    </location>
</feature>
<feature type="region of interest" description="Disordered" evidence="6">
    <location>
        <begin position="812"/>
        <end position="888"/>
    </location>
</feature>
<name>A0A8H3QBR8_9GLOM</name>